<dbReference type="InterPro" id="IPR052746">
    <property type="entry name" value="MlaB_ABC_Transporter"/>
</dbReference>
<dbReference type="Pfam" id="PF13466">
    <property type="entry name" value="STAS_2"/>
    <property type="match status" value="1"/>
</dbReference>
<dbReference type="Gene3D" id="3.30.750.24">
    <property type="entry name" value="STAS domain"/>
    <property type="match status" value="1"/>
</dbReference>
<evidence type="ECO:0000313" key="2">
    <source>
        <dbReference type="EMBL" id="OQP35336.1"/>
    </source>
</evidence>
<organism evidence="2 3">
    <name type="scientific">Pantoea latae</name>
    <dbReference type="NCBI Taxonomy" id="1964541"/>
    <lineage>
        <taxon>Bacteria</taxon>
        <taxon>Pseudomonadati</taxon>
        <taxon>Pseudomonadota</taxon>
        <taxon>Gammaproteobacteria</taxon>
        <taxon>Enterobacterales</taxon>
        <taxon>Erwiniaceae</taxon>
        <taxon>Pantoea</taxon>
    </lineage>
</organism>
<name>A0A1V9DNB0_9GAMM</name>
<dbReference type="SUPFAM" id="SSF52091">
    <property type="entry name" value="SpoIIaa-like"/>
    <property type="match status" value="1"/>
</dbReference>
<dbReference type="RefSeq" id="WP_081136942.1">
    <property type="nucleotide sequence ID" value="NZ_MWUE01000007.1"/>
</dbReference>
<dbReference type="InterPro" id="IPR036513">
    <property type="entry name" value="STAS_dom_sf"/>
</dbReference>
<evidence type="ECO:0000313" key="3">
    <source>
        <dbReference type="Proteomes" id="UP000192769"/>
    </source>
</evidence>
<sequence length="101" mass="11288">MHESLRWQRDASTLSLYGELNRDTLLALWQQRETLIDKAEIIDVSGLARVDSAGLALLVHLREIARAQGVTPRFSGISEKLQSLITLYNLQQIIVSADKSA</sequence>
<dbReference type="PANTHER" id="PTHR35849:SF1">
    <property type="entry name" value="INTERMEMBRANE PHOSPHOLIPID TRANSPORT SYSTEM BINDING PROTEIN MLAB"/>
    <property type="match status" value="1"/>
</dbReference>
<proteinExistence type="predicted"/>
<dbReference type="NCBIfam" id="NF033618">
    <property type="entry name" value="mlaB_1"/>
    <property type="match status" value="1"/>
</dbReference>
<dbReference type="EMBL" id="MWUE01000007">
    <property type="protein sequence ID" value="OQP35336.1"/>
    <property type="molecule type" value="Genomic_DNA"/>
</dbReference>
<dbReference type="InterPro" id="IPR058548">
    <property type="entry name" value="MlaB-like_STAS"/>
</dbReference>
<protein>
    <submittedName>
        <fullName evidence="2">Anti-sigma B factor antagonist</fullName>
    </submittedName>
</protein>
<accession>A0A1V9DNB0</accession>
<dbReference type="Proteomes" id="UP000192769">
    <property type="component" value="Unassembled WGS sequence"/>
</dbReference>
<dbReference type="InterPro" id="IPR002645">
    <property type="entry name" value="STAS_dom"/>
</dbReference>
<comment type="caution">
    <text evidence="2">The sequence shown here is derived from an EMBL/GenBank/DDBJ whole genome shotgun (WGS) entry which is preliminary data.</text>
</comment>
<evidence type="ECO:0000259" key="1">
    <source>
        <dbReference type="PROSITE" id="PS50801"/>
    </source>
</evidence>
<dbReference type="PANTHER" id="PTHR35849">
    <property type="entry name" value="BLR2341 PROTEIN"/>
    <property type="match status" value="1"/>
</dbReference>
<dbReference type="PROSITE" id="PS50801">
    <property type="entry name" value="STAS"/>
    <property type="match status" value="1"/>
</dbReference>
<dbReference type="InterPro" id="IPR049743">
    <property type="entry name" value="MlaB"/>
</dbReference>
<dbReference type="CDD" id="cd07043">
    <property type="entry name" value="STAS_anti-anti-sigma_factors"/>
    <property type="match status" value="1"/>
</dbReference>
<dbReference type="OrthoDB" id="5687860at2"/>
<dbReference type="AlphaFoldDB" id="A0A1V9DNB0"/>
<feature type="domain" description="STAS" evidence="1">
    <location>
        <begin position="1"/>
        <end position="101"/>
    </location>
</feature>
<keyword evidence="3" id="KW-1185">Reference proteome</keyword>
<gene>
    <name evidence="2" type="ORF">B2J69_04900</name>
</gene>
<reference evidence="2 3" key="1">
    <citation type="submission" date="2017-02" db="EMBL/GenBank/DDBJ databases">
        <title>Whole genome shotgun sequence of Pantoea agglomerans strain AS1 isolated from a cycad, Zamia floridana in Central Florida, USA.</title>
        <authorList>
            <person name="Lata P."/>
            <person name="Govindarajan S."/>
            <person name="Qi F."/>
            <person name="Li J.-L."/>
            <person name="Maurya S.K."/>
            <person name="Sahoo M.K."/>
        </authorList>
    </citation>
    <scope>NUCLEOTIDE SEQUENCE [LARGE SCALE GENOMIC DNA]</scope>
    <source>
        <strain evidence="2 3">AS1</strain>
    </source>
</reference>